<organism evidence="2 3">
    <name type="scientific">Alistipes finegoldii</name>
    <dbReference type="NCBI Taxonomy" id="214856"/>
    <lineage>
        <taxon>Bacteria</taxon>
        <taxon>Pseudomonadati</taxon>
        <taxon>Bacteroidota</taxon>
        <taxon>Bacteroidia</taxon>
        <taxon>Bacteroidales</taxon>
        <taxon>Rikenellaceae</taxon>
        <taxon>Alistipes</taxon>
    </lineage>
</organism>
<protein>
    <submittedName>
        <fullName evidence="2">LruC domain-containing protein</fullName>
    </submittedName>
</protein>
<proteinExistence type="predicted"/>
<feature type="domain" description="DUF4842" evidence="1">
    <location>
        <begin position="588"/>
        <end position="800"/>
    </location>
</feature>
<dbReference type="NCBIfam" id="TIGR04456">
    <property type="entry name" value="LruC_dom"/>
    <property type="match status" value="1"/>
</dbReference>
<dbReference type="RefSeq" id="WP_244076717.1">
    <property type="nucleotide sequence ID" value="NZ_AP025581.1"/>
</dbReference>
<dbReference type="EMBL" id="BQOL01000001">
    <property type="protein sequence ID" value="GKI19471.1"/>
    <property type="molecule type" value="Genomic_DNA"/>
</dbReference>
<evidence type="ECO:0000259" key="1">
    <source>
        <dbReference type="Pfam" id="PF16130"/>
    </source>
</evidence>
<name>A0AA37KWB9_9BACT</name>
<comment type="caution">
    <text evidence="2">The sequence shown here is derived from an EMBL/GenBank/DDBJ whole genome shotgun (WGS) entry which is preliminary data.</text>
</comment>
<dbReference type="Pfam" id="PF16130">
    <property type="entry name" value="DUF4842"/>
    <property type="match status" value="1"/>
</dbReference>
<reference evidence="2" key="1">
    <citation type="submission" date="2022-01" db="EMBL/GenBank/DDBJ databases">
        <title>Novel bile acid biosynthetic pathways are enriched in the microbiome of centenarians.</title>
        <authorList>
            <person name="Sato Y."/>
            <person name="Atarashi K."/>
            <person name="Plichta R.D."/>
            <person name="Arai Y."/>
            <person name="Sasajima S."/>
            <person name="Kearney M.S."/>
            <person name="Suda W."/>
            <person name="Takeshita K."/>
            <person name="Sasaki T."/>
            <person name="Okamoto S."/>
            <person name="Skelly N.A."/>
            <person name="Okamura Y."/>
            <person name="Vlamakis H."/>
            <person name="Li Y."/>
            <person name="Tanoue T."/>
            <person name="Takei H."/>
            <person name="Nittono H."/>
            <person name="Narushima S."/>
            <person name="Irie J."/>
            <person name="Itoh H."/>
            <person name="Moriya K."/>
            <person name="Sugiura Y."/>
            <person name="Suematsu M."/>
            <person name="Moritoki N."/>
            <person name="Shibata S."/>
            <person name="Littman R.D."/>
            <person name="Fischbach A.M."/>
            <person name="Uwamino Y."/>
            <person name="Inoue T."/>
            <person name="Honda A."/>
            <person name="Hattori M."/>
            <person name="Murai T."/>
            <person name="Xavier J.R."/>
            <person name="Hirose N."/>
            <person name="Honda K."/>
        </authorList>
    </citation>
    <scope>NUCLEOTIDE SEQUENCE</scope>
    <source>
        <strain evidence="2">CE91-St16</strain>
    </source>
</reference>
<dbReference type="PROSITE" id="PS51257">
    <property type="entry name" value="PROKAR_LIPOPROTEIN"/>
    <property type="match status" value="1"/>
</dbReference>
<sequence length="810" mass="86201">MKRLFAVALFATTFLAISCQKETSEGEGGGQQPVAAVPADFDWKMTRDVSAAVGMPSVSGLAPDYAVVRIYSSPVLADGNIVAMGVVKASQPVFSTAMTLPAGVRNLYVQTTLPDGTVSVSMQPVSATLNVAGAVMKSAEAPKIRISAATRSESSSMPGYPTLSVKAESDFAEGAVIRQTPAGNIDLGASWIAKPYAAAAEYYIPAGAEITGNINLNGKFSPHSAPVLYVAGKLTLDTSVTVGQATLAVLPGGEVYIKEAKANLQQNAVNPAIYVFEGGTFTTDKTSFSCKTVVNEGTFVVNGLFNVNTSCEFYNGATAVLQAGEVEVTNKAKLYNDGKIESADFQLNTYAELHNCENGTVAIDGTFYVTNYSVTYQKGVARMDRLEARGGGTLYVNCHTAADDVIAEGAKFYIASGSGLDAGTVYFNSNTELYAAAGSIFSMDEYNASRSGGNVRIVSQAQADQPMAVVVIREKGVSSRYYGTKFEGLMEVVYDNAADAKYVIDAGSLIDGAVMRDRQTVVIAESKCNGGKEPVTPDPEPEPEIIEVIGAPYTYCFEDGWPWIGDYDMNDVVVVTGIDRLVNKESGKVGSIRINWELKAAGAAHLNAFAVQLDKVAASQVASVETTNTAFGKGAFAGPGLESGNEYAVIPLFNTAQEILGEGTYINTSKGTAPVPTVKHTTTVTFTQPVDAAAVLESAVNAFIVVNSKSSGVFSRDTEVHMPTYKPTGFAVVSGNTFTEAEPYKYFVSKGTGMKDNYMMWALMIPGEFRYPAERKDIRTAYTYFNAWAASGGAQHVDWYEDEADEDMLY</sequence>
<gene>
    <name evidence="2" type="ORF">CE91St16_23790</name>
</gene>
<evidence type="ECO:0000313" key="3">
    <source>
        <dbReference type="Proteomes" id="UP001055105"/>
    </source>
</evidence>
<dbReference type="Proteomes" id="UP001055105">
    <property type="component" value="Unassembled WGS sequence"/>
</dbReference>
<dbReference type="InterPro" id="IPR031025">
    <property type="entry name" value="LruC_dom"/>
</dbReference>
<evidence type="ECO:0000313" key="2">
    <source>
        <dbReference type="EMBL" id="GKI19471.1"/>
    </source>
</evidence>
<accession>A0AA37KWB9</accession>
<dbReference type="AlphaFoldDB" id="A0AA37KWB9"/>
<dbReference type="InterPro" id="IPR032295">
    <property type="entry name" value="DUF4842"/>
</dbReference>